<dbReference type="EMBL" id="GGEC01083509">
    <property type="protein sequence ID" value="MBX63993.1"/>
    <property type="molecule type" value="Transcribed_RNA"/>
</dbReference>
<dbReference type="AlphaFoldDB" id="A0A2P2QAL7"/>
<evidence type="ECO:0000313" key="1">
    <source>
        <dbReference type="EMBL" id="MBX63993.1"/>
    </source>
</evidence>
<accession>A0A2P2QAL7</accession>
<protein>
    <submittedName>
        <fullName evidence="1">Uncharacterized protein</fullName>
    </submittedName>
</protein>
<proteinExistence type="predicted"/>
<name>A0A2P2QAL7_RHIMU</name>
<sequence length="64" mass="7504">MLIYGINILVSYSFNCHITFSFFSCIIFQTFDVTSETSIDCWFLLSPLSQFILPDRYINLFSTE</sequence>
<organism evidence="1">
    <name type="scientific">Rhizophora mucronata</name>
    <name type="common">Asiatic mangrove</name>
    <dbReference type="NCBI Taxonomy" id="61149"/>
    <lineage>
        <taxon>Eukaryota</taxon>
        <taxon>Viridiplantae</taxon>
        <taxon>Streptophyta</taxon>
        <taxon>Embryophyta</taxon>
        <taxon>Tracheophyta</taxon>
        <taxon>Spermatophyta</taxon>
        <taxon>Magnoliopsida</taxon>
        <taxon>eudicotyledons</taxon>
        <taxon>Gunneridae</taxon>
        <taxon>Pentapetalae</taxon>
        <taxon>rosids</taxon>
        <taxon>fabids</taxon>
        <taxon>Malpighiales</taxon>
        <taxon>Rhizophoraceae</taxon>
        <taxon>Rhizophora</taxon>
    </lineage>
</organism>
<reference evidence="1" key="1">
    <citation type="submission" date="2018-02" db="EMBL/GenBank/DDBJ databases">
        <title>Rhizophora mucronata_Transcriptome.</title>
        <authorList>
            <person name="Meera S.P."/>
            <person name="Sreeshan A."/>
            <person name="Augustine A."/>
        </authorList>
    </citation>
    <scope>NUCLEOTIDE SEQUENCE</scope>
    <source>
        <tissue evidence="1">Leaf</tissue>
    </source>
</reference>